<gene>
    <name evidence="1" type="ORF">EZS28_020397</name>
</gene>
<comment type="caution">
    <text evidence="1">The sequence shown here is derived from an EMBL/GenBank/DDBJ whole genome shotgun (WGS) entry which is preliminary data.</text>
</comment>
<organism evidence="1 2">
    <name type="scientific">Streblomastix strix</name>
    <dbReference type="NCBI Taxonomy" id="222440"/>
    <lineage>
        <taxon>Eukaryota</taxon>
        <taxon>Metamonada</taxon>
        <taxon>Preaxostyla</taxon>
        <taxon>Oxymonadida</taxon>
        <taxon>Streblomastigidae</taxon>
        <taxon>Streblomastix</taxon>
    </lineage>
</organism>
<evidence type="ECO:0000313" key="1">
    <source>
        <dbReference type="EMBL" id="KAA6384074.1"/>
    </source>
</evidence>
<reference evidence="1 2" key="1">
    <citation type="submission" date="2019-03" db="EMBL/GenBank/DDBJ databases">
        <title>Single cell metagenomics reveals metabolic interactions within the superorganism composed of flagellate Streblomastix strix and complex community of Bacteroidetes bacteria on its surface.</title>
        <authorList>
            <person name="Treitli S.C."/>
            <person name="Kolisko M."/>
            <person name="Husnik F."/>
            <person name="Keeling P."/>
            <person name="Hampl V."/>
        </authorList>
    </citation>
    <scope>NUCLEOTIDE SEQUENCE [LARGE SCALE GENOMIC DNA]</scope>
    <source>
        <strain evidence="1">ST1C</strain>
    </source>
</reference>
<accession>A0A5J4VNL3</accession>
<dbReference type="AlphaFoldDB" id="A0A5J4VNL3"/>
<dbReference type="Proteomes" id="UP000324800">
    <property type="component" value="Unassembled WGS sequence"/>
</dbReference>
<name>A0A5J4VNL3_9EUKA</name>
<evidence type="ECO:0000313" key="2">
    <source>
        <dbReference type="Proteomes" id="UP000324800"/>
    </source>
</evidence>
<protein>
    <submittedName>
        <fullName evidence="1">Uncharacterized protein</fullName>
    </submittedName>
</protein>
<sequence>MEIVIETEDHVDDNSEDGLKTLPGLVTQLKGSDEDQCLIALDQLVGAVGRAHMEKTKARTFEPLLLAIEPFLVNVTSPKGEKSLIVLELLSSQKEHMTEHQRNALHKAFKEKRIPQLMKNAYLNTNTPKQTKECLAYCISQWQTIEFVKDPVYKPITDFLFSKRRELLKSEQNKQYNHVKRNQYGLTDIETVIYSLVCVSLGDKEMSVNLNERGLVDAGLISLGLTQARERFMAAQMINRALLTDSGRVQLQNFDFYTNIFNTLPNPTLKIIKQVQQEECPHPSKSRSPQPQILQEQLITIKPHSKQNQSQSLTQFSHRKMLDSSNSLTRLYQRFHTGYSTKAQLCYNCNIYINPIDHITSLDIELLFIKEILRFVSTSISLIPSKVGGVLIRQRINEDKERERRKQEEELNKERICSIIPQTDNLFNKIILYLYHPIEDIKICATDIIIKMLERFGKARIIEETKELRRRRKISALEHGLIEQNKEKKDYLRPCSPAIIPAFIQSLKIEHMGLSLSYTISAVTNILRRLQREKWIELTNVGKEQVSVQDKGRKKDDVENEDDGNTAVLSLRRVLEDLEFDGIMDVIDCHMFQKLKDVKDCASDFFNSFMRFN</sequence>
<proteinExistence type="predicted"/>
<dbReference type="EMBL" id="SNRW01005930">
    <property type="protein sequence ID" value="KAA6384074.1"/>
    <property type="molecule type" value="Genomic_DNA"/>
</dbReference>